<dbReference type="EMBL" id="CP029185">
    <property type="protein sequence ID" value="AWH88657.1"/>
    <property type="molecule type" value="Genomic_DNA"/>
</dbReference>
<dbReference type="KEGG" id="lpv:HYN51_08850"/>
<sequence length="59" mass="7011">MGKNQKYELDRITTAGFTYFMVKNWLMGIFQSLLIGDRVFINNINNFVNVIPSRQYRFS</sequence>
<dbReference type="AlphaFoldDB" id="A0A2Y9TY58"/>
<reference evidence="1 2" key="1">
    <citation type="journal article" date="2019" name="Int. J. Syst. Evol. Microbiol.">
        <title>Limnobaculum parvum gen. nov., sp. nov., isolated from a freshwater lake.</title>
        <authorList>
            <person name="Baek C."/>
            <person name="Shin S.K."/>
            <person name="Yi H."/>
        </authorList>
    </citation>
    <scope>NUCLEOTIDE SEQUENCE [LARGE SCALE GENOMIC DNA]</scope>
    <source>
        <strain evidence="1 2">HYN0051</strain>
    </source>
</reference>
<accession>A0A2Y9TY58</accession>
<gene>
    <name evidence="1" type="ORF">HYN51_08850</name>
</gene>
<evidence type="ECO:0000313" key="1">
    <source>
        <dbReference type="EMBL" id="AWH88657.1"/>
    </source>
</evidence>
<proteinExistence type="predicted"/>
<name>A0A2Y9TY58_9GAMM</name>
<dbReference type="Proteomes" id="UP000244908">
    <property type="component" value="Chromosome"/>
</dbReference>
<organism evidence="1 2">
    <name type="scientific">Limnobaculum parvum</name>
    <dbReference type="NCBI Taxonomy" id="2172103"/>
    <lineage>
        <taxon>Bacteria</taxon>
        <taxon>Pseudomonadati</taxon>
        <taxon>Pseudomonadota</taxon>
        <taxon>Gammaproteobacteria</taxon>
        <taxon>Enterobacterales</taxon>
        <taxon>Budviciaceae</taxon>
        <taxon>Limnobaculum</taxon>
    </lineage>
</organism>
<evidence type="ECO:0000313" key="2">
    <source>
        <dbReference type="Proteomes" id="UP000244908"/>
    </source>
</evidence>
<keyword evidence="2" id="KW-1185">Reference proteome</keyword>
<protein>
    <submittedName>
        <fullName evidence="1">Uncharacterized protein</fullName>
    </submittedName>
</protein>